<dbReference type="SUPFAM" id="SSF103088">
    <property type="entry name" value="OmpA-like"/>
    <property type="match status" value="1"/>
</dbReference>
<accession>A0A1I3ICZ7</accession>
<organism evidence="4 5">
    <name type="scientific">Treponema bryantii</name>
    <dbReference type="NCBI Taxonomy" id="163"/>
    <lineage>
        <taxon>Bacteria</taxon>
        <taxon>Pseudomonadati</taxon>
        <taxon>Spirochaetota</taxon>
        <taxon>Spirochaetia</taxon>
        <taxon>Spirochaetales</taxon>
        <taxon>Treponemataceae</taxon>
        <taxon>Treponema</taxon>
    </lineage>
</organism>
<dbReference type="GO" id="GO:0016020">
    <property type="term" value="C:membrane"/>
    <property type="evidence" value="ECO:0007669"/>
    <property type="project" value="UniProtKB-UniRule"/>
</dbReference>
<name>A0A1I3ICZ7_9SPIR</name>
<dbReference type="Pfam" id="PF00691">
    <property type="entry name" value="OmpA"/>
    <property type="match status" value="1"/>
</dbReference>
<dbReference type="AlphaFoldDB" id="A0A1I3ICZ7"/>
<dbReference type="PANTHER" id="PTHR30329">
    <property type="entry name" value="STATOR ELEMENT OF FLAGELLAR MOTOR COMPLEX"/>
    <property type="match status" value="1"/>
</dbReference>
<evidence type="ECO:0000259" key="3">
    <source>
        <dbReference type="PROSITE" id="PS51123"/>
    </source>
</evidence>
<dbReference type="PROSITE" id="PS51123">
    <property type="entry name" value="OMPA_2"/>
    <property type="match status" value="1"/>
</dbReference>
<keyword evidence="5" id="KW-1185">Reference proteome</keyword>
<sequence length="521" mass="58282">MSRRFGKLLIPFIVLSVFCSSDLYAEYDSGKFFPTVNDFGKSGLYLEGAGGLAFPLAFTNQSFVPMTSFGHDYSAGLGFNWGGWLLGLEFNRSVYGQGTAAGALMENFTNNLFEFRLRRVISKASISKLPSWLEIVPGISLAGNFITTDYYRSRRAKEDGLMTSITFGQQGARCLLGKLSYENAFYFGNDYFIPYIEGDVNVFYDTSIGGGLGTYFTANIGVRTYPTAIFHKNNAKKEKAVKPKTEKKAKKENKKENKKEPVFLPPTDTSPVELALESNIHSNFTPDDDGTNDKAILTPKLINICQAPQSWKVEILDPKGAEFREYSGEGMLPETVVWDGKSDSGEDVFAMNTYEIVITVIPSAVDIARTGQTELVVKDSITTGLPMQVIIPNRKWKIVVNTIHFDPDRATFTRISKEQQQENIETLDSLAEQIKAHPDCNITIEGYANNVTNTERENREELVPLSQLRAEAILQMLVERGIDKDVFTAKGKGGANPLAAWEDRANWWKNRRVEFIVEKQE</sequence>
<dbReference type="InterPro" id="IPR006665">
    <property type="entry name" value="OmpA-like"/>
</dbReference>
<feature type="domain" description="OmpA-like" evidence="3">
    <location>
        <begin position="394"/>
        <end position="521"/>
    </location>
</feature>
<protein>
    <submittedName>
        <fullName evidence="4">Outer membrane protein OmpA</fullName>
    </submittedName>
</protein>
<evidence type="ECO:0000313" key="4">
    <source>
        <dbReference type="EMBL" id="SFI45812.1"/>
    </source>
</evidence>
<evidence type="ECO:0000256" key="2">
    <source>
        <dbReference type="SAM" id="MobiDB-lite"/>
    </source>
</evidence>
<gene>
    <name evidence="4" type="ORF">SAMN04487775_101510</name>
</gene>
<dbReference type="RefSeq" id="WP_074930169.1">
    <property type="nucleotide sequence ID" value="NZ_FORI01000001.1"/>
</dbReference>
<evidence type="ECO:0000256" key="1">
    <source>
        <dbReference type="PROSITE-ProRule" id="PRU00473"/>
    </source>
</evidence>
<evidence type="ECO:0000313" key="5">
    <source>
        <dbReference type="Proteomes" id="UP000182737"/>
    </source>
</evidence>
<dbReference type="InterPro" id="IPR050330">
    <property type="entry name" value="Bact_OuterMem_StrucFunc"/>
</dbReference>
<feature type="region of interest" description="Disordered" evidence="2">
    <location>
        <begin position="240"/>
        <end position="266"/>
    </location>
</feature>
<dbReference type="CDD" id="cd07185">
    <property type="entry name" value="OmpA_C-like"/>
    <property type="match status" value="1"/>
</dbReference>
<dbReference type="Gene3D" id="3.30.1330.60">
    <property type="entry name" value="OmpA-like domain"/>
    <property type="match status" value="1"/>
</dbReference>
<dbReference type="EMBL" id="FORI01000001">
    <property type="protein sequence ID" value="SFI45812.1"/>
    <property type="molecule type" value="Genomic_DNA"/>
</dbReference>
<dbReference type="OrthoDB" id="9805566at2"/>
<keyword evidence="1" id="KW-0472">Membrane</keyword>
<proteinExistence type="predicted"/>
<dbReference type="PANTHER" id="PTHR30329:SF21">
    <property type="entry name" value="LIPOPROTEIN YIAD-RELATED"/>
    <property type="match status" value="1"/>
</dbReference>
<dbReference type="InterPro" id="IPR036737">
    <property type="entry name" value="OmpA-like_sf"/>
</dbReference>
<dbReference type="Proteomes" id="UP000182737">
    <property type="component" value="Unassembled WGS sequence"/>
</dbReference>
<reference evidence="5" key="1">
    <citation type="submission" date="2016-10" db="EMBL/GenBank/DDBJ databases">
        <authorList>
            <person name="Varghese N."/>
            <person name="Submissions S."/>
        </authorList>
    </citation>
    <scope>NUCLEOTIDE SEQUENCE [LARGE SCALE GENOMIC DNA]</scope>
    <source>
        <strain evidence="5">XBD1002</strain>
    </source>
</reference>